<dbReference type="GO" id="GO:0015986">
    <property type="term" value="P:proton motive force-driven ATP synthesis"/>
    <property type="evidence" value="ECO:0007669"/>
    <property type="project" value="InterPro"/>
</dbReference>
<feature type="domain" description="ATP synthase F1 complex delta/epsilon subunit N-terminal" evidence="2">
    <location>
        <begin position="8"/>
        <end position="78"/>
    </location>
</feature>
<evidence type="ECO:0000313" key="3">
    <source>
        <dbReference type="EMBL" id="OGM03989.1"/>
    </source>
</evidence>
<comment type="caution">
    <text evidence="3">The sequence shown here is derived from an EMBL/GenBank/DDBJ whole genome shotgun (WGS) entry which is preliminary data.</text>
</comment>
<dbReference type="Proteomes" id="UP000177091">
    <property type="component" value="Unassembled WGS sequence"/>
</dbReference>
<name>A0A1F7WNM5_9BACT</name>
<evidence type="ECO:0000313" key="4">
    <source>
        <dbReference type="Proteomes" id="UP000177091"/>
    </source>
</evidence>
<accession>A0A1F7WNM5</accession>
<reference evidence="3 4" key="1">
    <citation type="journal article" date="2016" name="Nat. Commun.">
        <title>Thousands of microbial genomes shed light on interconnected biogeochemical processes in an aquifer system.</title>
        <authorList>
            <person name="Anantharaman K."/>
            <person name="Brown C.T."/>
            <person name="Hug L.A."/>
            <person name="Sharon I."/>
            <person name="Castelle C.J."/>
            <person name="Probst A.J."/>
            <person name="Thomas B.C."/>
            <person name="Singh A."/>
            <person name="Wilkins M.J."/>
            <person name="Karaoz U."/>
            <person name="Brodie E.L."/>
            <person name="Williams K.H."/>
            <person name="Hubbard S.S."/>
            <person name="Banfield J.F."/>
        </authorList>
    </citation>
    <scope>NUCLEOTIDE SEQUENCE [LARGE SCALE GENOMIC DNA]</scope>
</reference>
<protein>
    <recommendedName>
        <fullName evidence="2">ATP synthase F1 complex delta/epsilon subunit N-terminal domain-containing protein</fullName>
    </recommendedName>
</protein>
<sequence length="85" mass="9957">MKPQGLYLRVRNREQLVFDGPVKSVTSFNEKGEFDVLPQHANFISLVRRFLAFRDTANQKREIRLDSAIMRVIRGYVDVYLGIKK</sequence>
<proteinExistence type="predicted"/>
<dbReference type="EMBL" id="MGFK01000025">
    <property type="protein sequence ID" value="OGM03989.1"/>
    <property type="molecule type" value="Genomic_DNA"/>
</dbReference>
<evidence type="ECO:0000256" key="1">
    <source>
        <dbReference type="ARBA" id="ARBA00023196"/>
    </source>
</evidence>
<organism evidence="3 4">
    <name type="scientific">Candidatus Woesebacteria bacterium GWA1_42_12</name>
    <dbReference type="NCBI Taxonomy" id="1802472"/>
    <lineage>
        <taxon>Bacteria</taxon>
        <taxon>Candidatus Woeseibacteriota</taxon>
    </lineage>
</organism>
<gene>
    <name evidence="3" type="ORF">A2112_00345</name>
</gene>
<dbReference type="InterPro" id="IPR020546">
    <property type="entry name" value="ATP_synth_F1_dsu/esu_N"/>
</dbReference>
<evidence type="ECO:0000259" key="2">
    <source>
        <dbReference type="Pfam" id="PF02823"/>
    </source>
</evidence>
<keyword evidence="1" id="KW-0139">CF(1)</keyword>
<dbReference type="Pfam" id="PF02823">
    <property type="entry name" value="ATP-synt_DE_N"/>
    <property type="match status" value="1"/>
</dbReference>
<dbReference type="GO" id="GO:0045259">
    <property type="term" value="C:proton-transporting ATP synthase complex"/>
    <property type="evidence" value="ECO:0007669"/>
    <property type="project" value="UniProtKB-KW"/>
</dbReference>
<dbReference type="AlphaFoldDB" id="A0A1F7WNM5"/>
<dbReference type="InterPro" id="IPR036771">
    <property type="entry name" value="ATPsynth_dsu/esu_N"/>
</dbReference>
<dbReference type="SUPFAM" id="SSF51344">
    <property type="entry name" value="Epsilon subunit of F1F0-ATP synthase N-terminal domain"/>
    <property type="match status" value="1"/>
</dbReference>
<dbReference type="Gene3D" id="2.60.15.10">
    <property type="entry name" value="F0F1 ATP synthase delta/epsilon subunit, N-terminal"/>
    <property type="match status" value="1"/>
</dbReference>
<keyword evidence="1" id="KW-0066">ATP synthesis</keyword>